<evidence type="ECO:0000313" key="4">
    <source>
        <dbReference type="Proteomes" id="UP001431019"/>
    </source>
</evidence>
<dbReference type="EMBL" id="JAJITD010000017">
    <property type="protein sequence ID" value="MCC8396251.1"/>
    <property type="molecule type" value="Genomic_DNA"/>
</dbReference>
<dbReference type="InterPro" id="IPR013324">
    <property type="entry name" value="RNA_pol_sigma_r3/r4-like"/>
</dbReference>
<organism evidence="3 4">
    <name type="scientific">Paraburkholderia sejongensis</name>
    <dbReference type="NCBI Taxonomy" id="2886946"/>
    <lineage>
        <taxon>Bacteria</taxon>
        <taxon>Pseudomonadati</taxon>
        <taxon>Pseudomonadota</taxon>
        <taxon>Betaproteobacteria</taxon>
        <taxon>Burkholderiales</taxon>
        <taxon>Burkholderiaceae</taxon>
        <taxon>Paraburkholderia</taxon>
    </lineage>
</organism>
<dbReference type="SUPFAM" id="SSF88659">
    <property type="entry name" value="Sigma3 and sigma4 domains of RNA polymerase sigma factors"/>
    <property type="match status" value="1"/>
</dbReference>
<proteinExistence type="predicted"/>
<evidence type="ECO:0000256" key="1">
    <source>
        <dbReference type="SAM" id="MobiDB-lite"/>
    </source>
</evidence>
<accession>A0ABS8K265</accession>
<reference evidence="3 4" key="1">
    <citation type="submission" date="2021-11" db="EMBL/GenBank/DDBJ databases">
        <authorList>
            <person name="Oh E.-T."/>
            <person name="Kim S.-B."/>
        </authorList>
    </citation>
    <scope>NUCLEOTIDE SEQUENCE [LARGE SCALE GENOMIC DNA]</scope>
    <source>
        <strain evidence="3 4">MMS20-SJTR3</strain>
    </source>
</reference>
<dbReference type="Pfam" id="PF08281">
    <property type="entry name" value="Sigma70_r4_2"/>
    <property type="match status" value="1"/>
</dbReference>
<feature type="domain" description="RNA polymerase sigma factor 70 region 4 type 2" evidence="2">
    <location>
        <begin position="138"/>
        <end position="190"/>
    </location>
</feature>
<sequence length="201" mass="20852">MTTTPAGSLQSLYTERSGFMSACLSACLKGCLGGGLRRLLGAGERADPLARAGFAPPPHAGSAASTAGTASATHAALPPGPPLLPQPAGLLGSLARRLGLAQPDVQSLEHSYLAMLASQPELHAPSEQERALVLASLRRLDTLLPRLTPPARAALLLSQLDGLNDRQIAAHLAVSVRTAQRYLATAFEACLAALDDQPTRR</sequence>
<feature type="region of interest" description="Disordered" evidence="1">
    <location>
        <begin position="51"/>
        <end position="83"/>
    </location>
</feature>
<dbReference type="Gene3D" id="1.10.10.10">
    <property type="entry name" value="Winged helix-like DNA-binding domain superfamily/Winged helix DNA-binding domain"/>
    <property type="match status" value="1"/>
</dbReference>
<keyword evidence="4" id="KW-1185">Reference proteome</keyword>
<evidence type="ECO:0000259" key="2">
    <source>
        <dbReference type="Pfam" id="PF08281"/>
    </source>
</evidence>
<comment type="caution">
    <text evidence="3">The sequence shown here is derived from an EMBL/GenBank/DDBJ whole genome shotgun (WGS) entry which is preliminary data.</text>
</comment>
<evidence type="ECO:0000313" key="3">
    <source>
        <dbReference type="EMBL" id="MCC8396251.1"/>
    </source>
</evidence>
<gene>
    <name evidence="3" type="ORF">LJ656_27045</name>
</gene>
<dbReference type="InterPro" id="IPR013249">
    <property type="entry name" value="RNA_pol_sigma70_r4_t2"/>
</dbReference>
<dbReference type="InterPro" id="IPR036388">
    <property type="entry name" value="WH-like_DNA-bd_sf"/>
</dbReference>
<feature type="compositionally biased region" description="Low complexity" evidence="1">
    <location>
        <begin position="60"/>
        <end position="77"/>
    </location>
</feature>
<protein>
    <submittedName>
        <fullName evidence="3">RNA polymerase subunit sigma</fullName>
    </submittedName>
</protein>
<dbReference type="RefSeq" id="WP_230512602.1">
    <property type="nucleotide sequence ID" value="NZ_JAJITD010000017.1"/>
</dbReference>
<name>A0ABS8K265_9BURK</name>
<dbReference type="Proteomes" id="UP001431019">
    <property type="component" value="Unassembled WGS sequence"/>
</dbReference>